<proteinExistence type="predicted"/>
<accession>A0A1M6LCN2</accession>
<sequence length="80" mass="9425">MDTIELKKNFHHLIDSIGNDNVLAKFYSIMVKIKDRPEGKLWARLSESERNELLKAEIESNDPENLIPHSEVEKKHNKWL</sequence>
<dbReference type="EMBL" id="FQZE01000026">
    <property type="protein sequence ID" value="SHJ68855.1"/>
    <property type="molecule type" value="Genomic_DNA"/>
</dbReference>
<dbReference type="RefSeq" id="WP_073171502.1">
    <property type="nucleotide sequence ID" value="NZ_FQZE01000026.1"/>
</dbReference>
<dbReference type="AlphaFoldDB" id="A0A1M6LCN2"/>
<dbReference type="OrthoDB" id="1373932at2"/>
<organism evidence="1 2">
    <name type="scientific">Tangfeifania diversioriginum</name>
    <dbReference type="NCBI Taxonomy" id="1168035"/>
    <lineage>
        <taxon>Bacteria</taxon>
        <taxon>Pseudomonadati</taxon>
        <taxon>Bacteroidota</taxon>
        <taxon>Bacteroidia</taxon>
        <taxon>Marinilabiliales</taxon>
        <taxon>Prolixibacteraceae</taxon>
        <taxon>Tangfeifania</taxon>
    </lineage>
</organism>
<evidence type="ECO:0000313" key="1">
    <source>
        <dbReference type="EMBL" id="SHJ68855.1"/>
    </source>
</evidence>
<dbReference type="Proteomes" id="UP000184050">
    <property type="component" value="Unassembled WGS sequence"/>
</dbReference>
<protein>
    <submittedName>
        <fullName evidence="1">Uncharacterized protein</fullName>
    </submittedName>
</protein>
<keyword evidence="2" id="KW-1185">Reference proteome</keyword>
<dbReference type="STRING" id="1168035.SAMN05444280_12646"/>
<gene>
    <name evidence="1" type="ORF">SAMN05444280_12646</name>
</gene>
<name>A0A1M6LCN2_9BACT</name>
<evidence type="ECO:0000313" key="2">
    <source>
        <dbReference type="Proteomes" id="UP000184050"/>
    </source>
</evidence>
<reference evidence="1 2" key="1">
    <citation type="submission" date="2016-11" db="EMBL/GenBank/DDBJ databases">
        <authorList>
            <person name="Jaros S."/>
            <person name="Januszkiewicz K."/>
            <person name="Wedrychowicz H."/>
        </authorList>
    </citation>
    <scope>NUCLEOTIDE SEQUENCE [LARGE SCALE GENOMIC DNA]</scope>
    <source>
        <strain evidence="1 2">DSM 27063</strain>
    </source>
</reference>